<comment type="caution">
    <text evidence="2">The sequence shown here is derived from an EMBL/GenBank/DDBJ whole genome shotgun (WGS) entry which is preliminary data.</text>
</comment>
<keyword evidence="1" id="KW-1133">Transmembrane helix</keyword>
<keyword evidence="1" id="KW-0812">Transmembrane</keyword>
<evidence type="ECO:0008006" key="4">
    <source>
        <dbReference type="Google" id="ProtNLM"/>
    </source>
</evidence>
<dbReference type="Proteomes" id="UP000598426">
    <property type="component" value="Unassembled WGS sequence"/>
</dbReference>
<evidence type="ECO:0000313" key="3">
    <source>
        <dbReference type="Proteomes" id="UP000598426"/>
    </source>
</evidence>
<feature type="transmembrane region" description="Helical" evidence="1">
    <location>
        <begin position="157"/>
        <end position="178"/>
    </location>
</feature>
<evidence type="ECO:0000313" key="2">
    <source>
        <dbReference type="EMBL" id="MBD3943877.1"/>
    </source>
</evidence>
<name>A0ABR8NTV1_9MICO</name>
<feature type="transmembrane region" description="Helical" evidence="1">
    <location>
        <begin position="112"/>
        <end position="137"/>
    </location>
</feature>
<sequence length="234" mass="24023">MELLQAFVLGTVAQSSLLLAGLFAVWVTVPTRIVGILAGFGAGAMISAIAFDLVPESQVHIQMWDTVTWMLVGVAVFMLGDRLVDRKFGTAGVGGAMGIVVGSVVDGVPESLIFGIQIGTGTTISLSFLAAVFVSNIPQALAPSADLVKSGWRVGRLTILWAVVVLACGVAAALGYLASMALPDAYGDRAAALAAGGLLAMLTNSLMPFAYDRGKEWAGAATVVGFCLTMLGNS</sequence>
<feature type="transmembrane region" description="Helical" evidence="1">
    <location>
        <begin position="61"/>
        <end position="80"/>
    </location>
</feature>
<proteinExistence type="predicted"/>
<feature type="transmembrane region" description="Helical" evidence="1">
    <location>
        <begin position="7"/>
        <end position="27"/>
    </location>
</feature>
<feature type="transmembrane region" description="Helical" evidence="1">
    <location>
        <begin position="33"/>
        <end position="54"/>
    </location>
</feature>
<keyword evidence="1" id="KW-0472">Membrane</keyword>
<accession>A0ABR8NTV1</accession>
<dbReference type="EMBL" id="JACXZS010000018">
    <property type="protein sequence ID" value="MBD3943877.1"/>
    <property type="molecule type" value="Genomic_DNA"/>
</dbReference>
<gene>
    <name evidence="2" type="ORF">IF188_19480</name>
</gene>
<protein>
    <recommendedName>
        <fullName evidence="4">ZIP family zinc transporter</fullName>
    </recommendedName>
</protein>
<feature type="transmembrane region" description="Helical" evidence="1">
    <location>
        <begin position="86"/>
        <end position="105"/>
    </location>
</feature>
<feature type="transmembrane region" description="Helical" evidence="1">
    <location>
        <begin position="190"/>
        <end position="211"/>
    </location>
</feature>
<dbReference type="RefSeq" id="WP_191173474.1">
    <property type="nucleotide sequence ID" value="NZ_JACXZS010000018.1"/>
</dbReference>
<organism evidence="2 3">
    <name type="scientific">Microbacterium helvum</name>
    <dbReference type="NCBI Taxonomy" id="2773713"/>
    <lineage>
        <taxon>Bacteria</taxon>
        <taxon>Bacillati</taxon>
        <taxon>Actinomycetota</taxon>
        <taxon>Actinomycetes</taxon>
        <taxon>Micrococcales</taxon>
        <taxon>Microbacteriaceae</taxon>
        <taxon>Microbacterium</taxon>
    </lineage>
</organism>
<evidence type="ECO:0000256" key="1">
    <source>
        <dbReference type="SAM" id="Phobius"/>
    </source>
</evidence>
<reference evidence="2 3" key="1">
    <citation type="submission" date="2020-09" db="EMBL/GenBank/DDBJ databases">
        <title>Isolation and identification of active actinomycetes.</title>
        <authorList>
            <person name="Li X."/>
        </authorList>
    </citation>
    <scope>NUCLEOTIDE SEQUENCE [LARGE SCALE GENOMIC DNA]</scope>
    <source>
        <strain evidence="2 3">NEAU-LLC</strain>
    </source>
</reference>
<keyword evidence="3" id="KW-1185">Reference proteome</keyword>